<organism evidence="1 2">
    <name type="scientific">Hathewaya limosa</name>
    <name type="common">Clostridium limosum</name>
    <dbReference type="NCBI Taxonomy" id="1536"/>
    <lineage>
        <taxon>Bacteria</taxon>
        <taxon>Bacillati</taxon>
        <taxon>Bacillota</taxon>
        <taxon>Clostridia</taxon>
        <taxon>Eubacteriales</taxon>
        <taxon>Clostridiaceae</taxon>
        <taxon>Hathewaya</taxon>
    </lineage>
</organism>
<dbReference type="Pfam" id="PF10704">
    <property type="entry name" value="DUF2508"/>
    <property type="match status" value="1"/>
</dbReference>
<protein>
    <recommendedName>
        <fullName evidence="3">DUF2508 family protein</fullName>
    </recommendedName>
</protein>
<evidence type="ECO:0000313" key="1">
    <source>
        <dbReference type="EMBL" id="MDQ0480991.1"/>
    </source>
</evidence>
<evidence type="ECO:0008006" key="3">
    <source>
        <dbReference type="Google" id="ProtNLM"/>
    </source>
</evidence>
<evidence type="ECO:0000313" key="2">
    <source>
        <dbReference type="Proteomes" id="UP001224418"/>
    </source>
</evidence>
<keyword evidence="2" id="KW-1185">Reference proteome</keyword>
<dbReference type="InterPro" id="IPR019644">
    <property type="entry name" value="DUF2508"/>
</dbReference>
<name>A0ABU0JV57_HATLI</name>
<accession>A0ABU0JV57</accession>
<reference evidence="1 2" key="1">
    <citation type="submission" date="2023-07" db="EMBL/GenBank/DDBJ databases">
        <title>Genomic Encyclopedia of Type Strains, Phase IV (KMG-IV): sequencing the most valuable type-strain genomes for metagenomic binning, comparative biology and taxonomic classification.</title>
        <authorList>
            <person name="Goeker M."/>
        </authorList>
    </citation>
    <scope>NUCLEOTIDE SEQUENCE [LARGE SCALE GENOMIC DNA]</scope>
    <source>
        <strain evidence="1 2">DSM 1400</strain>
    </source>
</reference>
<proteinExistence type="predicted"/>
<sequence length="85" mass="10377">MNKQEVIDTLFNNVKYTDEEKEIITYLEEAREEWEAASRFFQYVSEPDLVDYAIYEEDAAKSKFMYYLTKAKERNIEIDWYYMIG</sequence>
<comment type="caution">
    <text evidence="1">The sequence shown here is derived from an EMBL/GenBank/DDBJ whole genome shotgun (WGS) entry which is preliminary data.</text>
</comment>
<dbReference type="EMBL" id="JAUSWN010000040">
    <property type="protein sequence ID" value="MDQ0480991.1"/>
    <property type="molecule type" value="Genomic_DNA"/>
</dbReference>
<dbReference type="RefSeq" id="WP_111940091.1">
    <property type="nucleotide sequence ID" value="NZ_BAAACJ010000022.1"/>
</dbReference>
<gene>
    <name evidence="1" type="ORF">QOZ93_002745</name>
</gene>
<dbReference type="Proteomes" id="UP001224418">
    <property type="component" value="Unassembled WGS sequence"/>
</dbReference>